<feature type="compositionally biased region" description="Polar residues" evidence="1">
    <location>
        <begin position="255"/>
        <end position="272"/>
    </location>
</feature>
<reference evidence="5" key="1">
    <citation type="journal article" date="2020" name="Stud. Mycol.">
        <title>101 Dothideomycetes genomes: a test case for predicting lifestyles and emergence of pathogens.</title>
        <authorList>
            <person name="Haridas S."/>
            <person name="Albert R."/>
            <person name="Binder M."/>
            <person name="Bloem J."/>
            <person name="Labutti K."/>
            <person name="Salamov A."/>
            <person name="Andreopoulos B."/>
            <person name="Baker S."/>
            <person name="Barry K."/>
            <person name="Bills G."/>
            <person name="Bluhm B."/>
            <person name="Cannon C."/>
            <person name="Castanera R."/>
            <person name="Culley D."/>
            <person name="Daum C."/>
            <person name="Ezra D."/>
            <person name="Gonzalez J."/>
            <person name="Henrissat B."/>
            <person name="Kuo A."/>
            <person name="Liang C."/>
            <person name="Lipzen A."/>
            <person name="Lutzoni F."/>
            <person name="Magnuson J."/>
            <person name="Mondo S."/>
            <person name="Nolan M."/>
            <person name="Ohm R."/>
            <person name="Pangilinan J."/>
            <person name="Park H.-J."/>
            <person name="Ramirez L."/>
            <person name="Alfaro M."/>
            <person name="Sun H."/>
            <person name="Tritt A."/>
            <person name="Yoshinaga Y."/>
            <person name="Zwiers L.-H."/>
            <person name="Turgeon B."/>
            <person name="Goodwin S."/>
            <person name="Spatafora J."/>
            <person name="Crous P."/>
            <person name="Grigoriev I."/>
        </authorList>
    </citation>
    <scope>NUCLEOTIDE SEQUENCE</scope>
    <source>
        <strain evidence="5">CBS 123094</strain>
    </source>
</reference>
<gene>
    <name evidence="5" type="ORF">P154DRAFT_564730</name>
</gene>
<feature type="transmembrane region" description="Helical" evidence="2">
    <location>
        <begin position="520"/>
        <end position="539"/>
    </location>
</feature>
<protein>
    <recommendedName>
        <fullName evidence="4">Cas1p 10 TM acyl transferase domain-containing protein</fullName>
    </recommendedName>
</protein>
<keyword evidence="2" id="KW-0812">Transmembrane</keyword>
<proteinExistence type="predicted"/>
<feature type="transmembrane region" description="Helical" evidence="2">
    <location>
        <begin position="588"/>
        <end position="607"/>
    </location>
</feature>
<feature type="transmembrane region" description="Helical" evidence="2">
    <location>
        <begin position="757"/>
        <end position="778"/>
    </location>
</feature>
<evidence type="ECO:0000256" key="2">
    <source>
        <dbReference type="SAM" id="Phobius"/>
    </source>
</evidence>
<feature type="transmembrane region" description="Helical" evidence="2">
    <location>
        <begin position="619"/>
        <end position="635"/>
    </location>
</feature>
<dbReference type="OrthoDB" id="1932925at2759"/>
<accession>A0A6A5WB36</accession>
<evidence type="ECO:0000259" key="4">
    <source>
        <dbReference type="Pfam" id="PF07779"/>
    </source>
</evidence>
<dbReference type="Pfam" id="PF07779">
    <property type="entry name" value="Cas1_AcylT"/>
    <property type="match status" value="1"/>
</dbReference>
<dbReference type="Proteomes" id="UP000799779">
    <property type="component" value="Unassembled WGS sequence"/>
</dbReference>
<keyword evidence="6" id="KW-1185">Reference proteome</keyword>
<dbReference type="EMBL" id="ML977604">
    <property type="protein sequence ID" value="KAF1998348.1"/>
    <property type="molecule type" value="Genomic_DNA"/>
</dbReference>
<keyword evidence="2" id="KW-0472">Membrane</keyword>
<feature type="transmembrane region" description="Helical" evidence="2">
    <location>
        <begin position="726"/>
        <end position="745"/>
    </location>
</feature>
<feature type="transmembrane region" description="Helical" evidence="2">
    <location>
        <begin position="934"/>
        <end position="951"/>
    </location>
</feature>
<feature type="transmembrane region" description="Helical" evidence="2">
    <location>
        <begin position="483"/>
        <end position="500"/>
    </location>
</feature>
<feature type="transmembrane region" description="Helical" evidence="2">
    <location>
        <begin position="861"/>
        <end position="878"/>
    </location>
</feature>
<dbReference type="InterPro" id="IPR012419">
    <property type="entry name" value="Cas1_AcylTrans_dom"/>
</dbReference>
<feature type="transmembrane region" description="Helical" evidence="2">
    <location>
        <begin position="641"/>
        <end position="660"/>
    </location>
</feature>
<keyword evidence="3" id="KW-0732">Signal</keyword>
<feature type="region of interest" description="Disordered" evidence="1">
    <location>
        <begin position="227"/>
        <end position="280"/>
    </location>
</feature>
<feature type="chain" id="PRO_5025464749" description="Cas1p 10 TM acyl transferase domain-containing protein" evidence="3">
    <location>
        <begin position="24"/>
        <end position="952"/>
    </location>
</feature>
<feature type="domain" description="Cas1p 10 TM acyl transferase" evidence="4">
    <location>
        <begin position="482"/>
        <end position="890"/>
    </location>
</feature>
<feature type="signal peptide" evidence="3">
    <location>
        <begin position="1"/>
        <end position="23"/>
    </location>
</feature>
<feature type="transmembrane region" description="Helical" evidence="2">
    <location>
        <begin position="672"/>
        <end position="693"/>
    </location>
</feature>
<name>A0A6A5WB36_9PLEO</name>
<organism evidence="5 6">
    <name type="scientific">Amniculicola lignicola CBS 123094</name>
    <dbReference type="NCBI Taxonomy" id="1392246"/>
    <lineage>
        <taxon>Eukaryota</taxon>
        <taxon>Fungi</taxon>
        <taxon>Dikarya</taxon>
        <taxon>Ascomycota</taxon>
        <taxon>Pezizomycotina</taxon>
        <taxon>Dothideomycetes</taxon>
        <taxon>Pleosporomycetidae</taxon>
        <taxon>Pleosporales</taxon>
        <taxon>Amniculicolaceae</taxon>
        <taxon>Amniculicola</taxon>
    </lineage>
</organism>
<dbReference type="AlphaFoldDB" id="A0A6A5WB36"/>
<evidence type="ECO:0000256" key="3">
    <source>
        <dbReference type="SAM" id="SignalP"/>
    </source>
</evidence>
<evidence type="ECO:0000256" key="1">
    <source>
        <dbReference type="SAM" id="MobiDB-lite"/>
    </source>
</evidence>
<keyword evidence="2" id="KW-1133">Transmembrane helix</keyword>
<sequence length="952" mass="109150">MTVFTIFTHSGLLFAALVAVANVVKHYRDPFKCIALTHHGHWLDPPERHLERGSFAHWQPPGCIFHEYTQYDIANCINGAEILFAGDTTVRQLFWETTSILNETWVTEEQPKSSDDGDLLYSSKDVTLRFIWDPWLNSPGLFAELRKYRDRATNKNNTHIEKGMHAADYRFVLIGGGLWHARYVEDGSFQQFKESIADIIWTAWIGGLHGNPMFFMPVIEPMYDRLGPSQSPTIARPDQGTSEGPPDTCELTDALPQSSTVSQESHSISESPLDTCEISNAPDKIEDSLGLLQRPMTDQVCQLNKAMFEGSLETCKLTDAPNDINNDRDSSQPPTVNPICQSKRPIFEAPLNMCQLTNTPEKVKDMNRFLTMLSKNNIKVLRAYSNMVEGRSELYEENGISLVSNVTAKMVQVLFNTRCNSEKSHWTGYPFNRTCCANYQPWKRVPLWLTHFAPWTLPYMATRLLEYEDEHMGMTPGFPDNDVIYSASILLLAASFCFLADRTQIFDKIGKVYSSDEYNFLLLVVCLFCLIAIACIPPFTNPLRKIHDLEGETPQPQQIPMEDRRGFAHIFFLAYSYVSPPDTSKDQFWYGICIFLFMYQHTMFLLLKYDFSLTDLLRILLRLNMFPILLSFIMDRPYTSYTLPWLISFWYLVFFATLKFRNEENLGSIRFLFGKVMLSMLLVTGILYTPGLLENALLSFGTLFRAQLNVDEIRNHLIAQQTTSCAAVLTANAHIYIASLLYHVKRQPVRFVHLLKVYKALVILLIPVCIMVFLFWAFCPFYKANSDFFATYFKWVPILLGFILWCRMNAVFMSFTLIGKVTLELQLLAQHIWLAGDGYGVLKAGWKSGDGTLRHDRWRDFVVLTPIFFWCAIMVAGAKEPLVGWIVPRNRVGTDPPRPRAGSGDEILREQIKAIHAWEKHYWRENQAGLSGTAMKRLVIVGFVVWVLCWVR</sequence>
<evidence type="ECO:0000313" key="5">
    <source>
        <dbReference type="EMBL" id="KAF1998348.1"/>
    </source>
</evidence>
<evidence type="ECO:0000313" key="6">
    <source>
        <dbReference type="Proteomes" id="UP000799779"/>
    </source>
</evidence>